<evidence type="ECO:0000259" key="2">
    <source>
        <dbReference type="Pfam" id="PF07811"/>
    </source>
</evidence>
<keyword evidence="4" id="KW-1185">Reference proteome</keyword>
<keyword evidence="1" id="KW-0812">Transmembrane</keyword>
<name>A0A6I2L3S6_9BURK</name>
<dbReference type="Proteomes" id="UP000433309">
    <property type="component" value="Unassembled WGS sequence"/>
</dbReference>
<keyword evidence="1" id="KW-1133">Transmembrane helix</keyword>
<evidence type="ECO:0000313" key="3">
    <source>
        <dbReference type="EMBL" id="MRW91504.1"/>
    </source>
</evidence>
<feature type="domain" description="TadE-like" evidence="2">
    <location>
        <begin position="5"/>
        <end position="46"/>
    </location>
</feature>
<accession>A0A6I2L3S6</accession>
<evidence type="ECO:0000256" key="1">
    <source>
        <dbReference type="SAM" id="Phobius"/>
    </source>
</evidence>
<keyword evidence="1" id="KW-0472">Membrane</keyword>
<comment type="caution">
    <text evidence="3">The sequence shown here is derived from an EMBL/GenBank/DDBJ whole genome shotgun (WGS) entry which is preliminary data.</text>
</comment>
<organism evidence="3 4">
    <name type="scientific">Duganella guangzhouensis</name>
    <dbReference type="NCBI Taxonomy" id="2666084"/>
    <lineage>
        <taxon>Bacteria</taxon>
        <taxon>Pseudomonadati</taxon>
        <taxon>Pseudomonadota</taxon>
        <taxon>Betaproteobacteria</taxon>
        <taxon>Burkholderiales</taxon>
        <taxon>Oxalobacteraceae</taxon>
        <taxon>Telluria group</taxon>
        <taxon>Duganella</taxon>
    </lineage>
</organism>
<sequence>MSMRGVVTAEFSIVLVWFMLLCCGVLELARVLYMFNTLQAVTLRAASAAAHTDFADAAALAVLRQQALLRDGGGGLLLGAPVSAAYVRIDYLALTSNGAAMTPIAAAALPACPANNRLVCMKDPYDASCIRLVRARICDPADSGECRAVLYQPLFSFLSLPLTLPTATAIAAAETLGALPGAAPCP</sequence>
<proteinExistence type="predicted"/>
<dbReference type="Pfam" id="PF07811">
    <property type="entry name" value="TadE"/>
    <property type="match status" value="1"/>
</dbReference>
<gene>
    <name evidence="3" type="ORF">GJ699_16040</name>
</gene>
<feature type="transmembrane region" description="Helical" evidence="1">
    <location>
        <begin position="12"/>
        <end position="33"/>
    </location>
</feature>
<protein>
    <submittedName>
        <fullName evidence="3">Pilus assembly protein</fullName>
    </submittedName>
</protein>
<reference evidence="3 4" key="1">
    <citation type="submission" date="2019-11" db="EMBL/GenBank/DDBJ databases">
        <title>Novel species isolated from a subtropical stream in China.</title>
        <authorList>
            <person name="Lu H."/>
        </authorList>
    </citation>
    <scope>NUCLEOTIDE SEQUENCE [LARGE SCALE GENOMIC DNA]</scope>
    <source>
        <strain evidence="3 4">FT80W</strain>
    </source>
</reference>
<dbReference type="InterPro" id="IPR012495">
    <property type="entry name" value="TadE-like_dom"/>
</dbReference>
<evidence type="ECO:0000313" key="4">
    <source>
        <dbReference type="Proteomes" id="UP000433309"/>
    </source>
</evidence>
<dbReference type="AlphaFoldDB" id="A0A6I2L3S6"/>
<dbReference type="EMBL" id="WKJK01000008">
    <property type="protein sequence ID" value="MRW91504.1"/>
    <property type="molecule type" value="Genomic_DNA"/>
</dbReference>